<dbReference type="GO" id="GO:0005737">
    <property type="term" value="C:cytoplasm"/>
    <property type="evidence" value="ECO:0007669"/>
    <property type="project" value="UniProtKB-SubCell"/>
</dbReference>
<comment type="function">
    <text evidence="11">Participates actively in the response to hyperosmotic and heat shock by preventing the aggregation of stress-denatured proteins and by disaggregating proteins, also in an autonomous, DnaK-independent fashion. Unfolded proteins bind initially to DnaJ; upon interaction with the DnaJ-bound protein, DnaK hydrolyzes its bound ATP, resulting in the formation of a stable complex. GrpE releases ADP from DnaK; ATP binding to DnaK triggers the release of the substrate protein, thus completing the reaction cycle. Several rounds of ATP-dependent interactions between DnaJ, DnaK and GrpE are required for fully efficient folding. Also involved, together with DnaK and GrpE, in the DNA replication of plasmids through activation of initiation proteins.</text>
</comment>
<dbReference type="InterPro" id="IPR018253">
    <property type="entry name" value="DnaJ_domain_CS"/>
</dbReference>
<dbReference type="SUPFAM" id="SSF49493">
    <property type="entry name" value="HSP40/DnaJ peptide-binding domain"/>
    <property type="match status" value="2"/>
</dbReference>
<dbReference type="Pfam" id="PF00226">
    <property type="entry name" value="DnaJ"/>
    <property type="match status" value="1"/>
</dbReference>
<dbReference type="InterPro" id="IPR001305">
    <property type="entry name" value="HSP_DnaJ_Cys-rich_dom"/>
</dbReference>
<dbReference type="SMART" id="SM00271">
    <property type="entry name" value="DnaJ"/>
    <property type="match status" value="1"/>
</dbReference>
<dbReference type="CDD" id="cd10747">
    <property type="entry name" value="DnaJ_C"/>
    <property type="match status" value="1"/>
</dbReference>
<keyword evidence="17" id="KW-1185">Reference proteome</keyword>
<dbReference type="Proteomes" id="UP000181860">
    <property type="component" value="Unassembled WGS sequence"/>
</dbReference>
<dbReference type="PROSITE" id="PS50076">
    <property type="entry name" value="DNAJ_2"/>
    <property type="match status" value="1"/>
</dbReference>
<dbReference type="NCBIfam" id="TIGR02349">
    <property type="entry name" value="DnaJ_bact"/>
    <property type="match status" value="1"/>
</dbReference>
<dbReference type="PANTHER" id="PTHR43096:SF48">
    <property type="entry name" value="CHAPERONE PROTEIN DNAJ"/>
    <property type="match status" value="1"/>
</dbReference>
<dbReference type="NCBIfam" id="NF010869">
    <property type="entry name" value="PRK14276.1"/>
    <property type="match status" value="1"/>
</dbReference>
<feature type="repeat" description="CXXCXGXG motif" evidence="11">
    <location>
        <begin position="198"/>
        <end position="205"/>
    </location>
</feature>
<dbReference type="Pfam" id="PF00684">
    <property type="entry name" value="DnaJ_CXXCXGXG"/>
    <property type="match status" value="1"/>
</dbReference>
<accession>A0AAX3UFV7</accession>
<dbReference type="CDD" id="cd06257">
    <property type="entry name" value="DnaJ"/>
    <property type="match status" value="1"/>
</dbReference>
<dbReference type="FunFam" id="2.10.230.10:FF:000002">
    <property type="entry name" value="Molecular chaperone DnaJ"/>
    <property type="match status" value="1"/>
</dbReference>
<feature type="binding site" evidence="11">
    <location>
        <position position="201"/>
    </location>
    <ligand>
        <name>Zn(2+)</name>
        <dbReference type="ChEBI" id="CHEBI:29105"/>
        <label>2</label>
    </ligand>
</feature>
<organism evidence="16 18">
    <name type="scientific">Lactobacillus kefiranofaciens</name>
    <dbReference type="NCBI Taxonomy" id="267818"/>
    <lineage>
        <taxon>Bacteria</taxon>
        <taxon>Bacillati</taxon>
        <taxon>Bacillota</taxon>
        <taxon>Bacilli</taxon>
        <taxon>Lactobacillales</taxon>
        <taxon>Lactobacillaceae</taxon>
        <taxon>Lactobacillus</taxon>
    </lineage>
</organism>
<dbReference type="InterPro" id="IPR012724">
    <property type="entry name" value="DnaJ"/>
</dbReference>
<dbReference type="NCBIfam" id="NF008035">
    <property type="entry name" value="PRK10767.1"/>
    <property type="match status" value="1"/>
</dbReference>
<dbReference type="SUPFAM" id="SSF57938">
    <property type="entry name" value="DnaJ/Hsp40 cysteine-rich domain"/>
    <property type="match status" value="1"/>
</dbReference>
<evidence type="ECO:0000313" key="16">
    <source>
        <dbReference type="EMBL" id="WGO86521.1"/>
    </source>
</evidence>
<evidence type="ECO:0000256" key="3">
    <source>
        <dbReference type="ARBA" id="ARBA00022723"/>
    </source>
</evidence>
<evidence type="ECO:0000256" key="1">
    <source>
        <dbReference type="ARBA" id="ARBA00022490"/>
    </source>
</evidence>
<protein>
    <recommendedName>
        <fullName evidence="10 11">Chaperone protein DnaJ</fullName>
    </recommendedName>
</protein>
<feature type="zinc finger region" description="CR-type" evidence="12">
    <location>
        <begin position="142"/>
        <end position="224"/>
    </location>
</feature>
<dbReference type="GO" id="GO:0008270">
    <property type="term" value="F:zinc ion binding"/>
    <property type="evidence" value="ECO:0007669"/>
    <property type="project" value="UniProtKB-UniRule"/>
</dbReference>
<evidence type="ECO:0000256" key="2">
    <source>
        <dbReference type="ARBA" id="ARBA00022705"/>
    </source>
</evidence>
<keyword evidence="8 11" id="KW-0143">Chaperone</keyword>
<dbReference type="PRINTS" id="PR00625">
    <property type="entry name" value="JDOMAIN"/>
</dbReference>
<dbReference type="Pfam" id="PF01556">
    <property type="entry name" value="DnaJ_C"/>
    <property type="match status" value="1"/>
</dbReference>
<evidence type="ECO:0000256" key="5">
    <source>
        <dbReference type="ARBA" id="ARBA00022771"/>
    </source>
</evidence>
<dbReference type="InterPro" id="IPR008971">
    <property type="entry name" value="HSP40/DnaJ_pept-bd"/>
</dbReference>
<proteinExistence type="inferred from homology"/>
<reference evidence="16" key="3">
    <citation type="submission" date="2023-04" db="EMBL/GenBank/DDBJ databases">
        <authorList>
            <person name="Wang Y."/>
        </authorList>
    </citation>
    <scope>NUCLEOTIDE SEQUENCE</scope>
    <source>
        <strain evidence="16">ZW18</strain>
    </source>
</reference>
<dbReference type="GO" id="GO:0051082">
    <property type="term" value="F:unfolded protein binding"/>
    <property type="evidence" value="ECO:0007669"/>
    <property type="project" value="UniProtKB-UniRule"/>
</dbReference>
<keyword evidence="4 11" id="KW-0677">Repeat</keyword>
<evidence type="ECO:0000256" key="12">
    <source>
        <dbReference type="PROSITE-ProRule" id="PRU00546"/>
    </source>
</evidence>
<reference evidence="15 17" key="1">
    <citation type="submission" date="2016-10" db="EMBL/GenBank/DDBJ databases">
        <authorList>
            <person name="Varghese N."/>
            <person name="Submissions S."/>
        </authorList>
    </citation>
    <scope>NUCLEOTIDE SEQUENCE [LARGE SCALE GENOMIC DNA]</scope>
    <source>
        <strain evidence="15 17">ATCC 43761</strain>
    </source>
</reference>
<comment type="subcellular location">
    <subcellularLocation>
        <location evidence="11">Cytoplasm</location>
    </subcellularLocation>
</comment>
<dbReference type="SUPFAM" id="SSF46565">
    <property type="entry name" value="Chaperone J-domain"/>
    <property type="match status" value="1"/>
</dbReference>
<keyword evidence="6 11" id="KW-0862">Zinc</keyword>
<dbReference type="GO" id="GO:0006260">
    <property type="term" value="P:DNA replication"/>
    <property type="evidence" value="ECO:0007669"/>
    <property type="project" value="UniProtKB-KW"/>
</dbReference>
<name>A0AAX3UFV7_9LACO</name>
<dbReference type="InterPro" id="IPR036869">
    <property type="entry name" value="J_dom_sf"/>
</dbReference>
<evidence type="ECO:0000256" key="7">
    <source>
        <dbReference type="ARBA" id="ARBA00023016"/>
    </source>
</evidence>
<feature type="binding site" evidence="11">
    <location>
        <position position="155"/>
    </location>
    <ligand>
        <name>Zn(2+)</name>
        <dbReference type="ChEBI" id="CHEBI:29105"/>
        <label>1</label>
    </ligand>
</feature>
<evidence type="ECO:0000256" key="9">
    <source>
        <dbReference type="ARBA" id="ARBA00061004"/>
    </source>
</evidence>
<dbReference type="RefSeq" id="WP_013853940.1">
    <property type="nucleotide sequence ID" value="NZ_CP061341.1"/>
</dbReference>
<feature type="binding site" evidence="11">
    <location>
        <position position="172"/>
    </location>
    <ligand>
        <name>Zn(2+)</name>
        <dbReference type="ChEBI" id="CHEBI:29105"/>
        <label>2</label>
    </ligand>
</feature>
<dbReference type="GO" id="GO:0031072">
    <property type="term" value="F:heat shock protein binding"/>
    <property type="evidence" value="ECO:0007669"/>
    <property type="project" value="InterPro"/>
</dbReference>
<evidence type="ECO:0000313" key="18">
    <source>
        <dbReference type="Proteomes" id="UP001242513"/>
    </source>
</evidence>
<feature type="binding site" evidence="11">
    <location>
        <position position="158"/>
    </location>
    <ligand>
        <name>Zn(2+)</name>
        <dbReference type="ChEBI" id="CHEBI:29105"/>
        <label>1</label>
    </ligand>
</feature>
<evidence type="ECO:0000259" key="14">
    <source>
        <dbReference type="PROSITE" id="PS51188"/>
    </source>
</evidence>
<dbReference type="HAMAP" id="MF_01152">
    <property type="entry name" value="DnaJ"/>
    <property type="match status" value="1"/>
</dbReference>
<dbReference type="GeneID" id="72686758"/>
<feature type="domain" description="CR-type" evidence="14">
    <location>
        <begin position="142"/>
        <end position="224"/>
    </location>
</feature>
<dbReference type="PROSITE" id="PS51188">
    <property type="entry name" value="ZF_CR"/>
    <property type="match status" value="1"/>
</dbReference>
<feature type="repeat" description="CXXCXGXG motif" evidence="11">
    <location>
        <begin position="172"/>
        <end position="179"/>
    </location>
</feature>
<feature type="binding site" evidence="11">
    <location>
        <position position="215"/>
    </location>
    <ligand>
        <name>Zn(2+)</name>
        <dbReference type="ChEBI" id="CHEBI:29105"/>
        <label>1</label>
    </ligand>
</feature>
<dbReference type="Gene3D" id="2.10.230.10">
    <property type="entry name" value="Heat shock protein DnaJ, cysteine-rich domain"/>
    <property type="match status" value="1"/>
</dbReference>
<keyword evidence="7 11" id="KW-0346">Stress response</keyword>
<gene>
    <name evidence="11 16" type="primary">dnaJ</name>
    <name evidence="16" type="ORF">QEJ78_03415</name>
    <name evidence="15" type="ORF">SAMN02983011_00140</name>
</gene>
<keyword evidence="5 11" id="KW-0863">Zinc-finger</keyword>
<dbReference type="EMBL" id="CP123735">
    <property type="protein sequence ID" value="WGO86521.1"/>
    <property type="molecule type" value="Genomic_DNA"/>
</dbReference>
<evidence type="ECO:0000256" key="6">
    <source>
        <dbReference type="ARBA" id="ARBA00022833"/>
    </source>
</evidence>
<evidence type="ECO:0000313" key="15">
    <source>
        <dbReference type="EMBL" id="SDA37582.1"/>
    </source>
</evidence>
<dbReference type="InterPro" id="IPR036410">
    <property type="entry name" value="HSP_DnaJ_Cys-rich_dom_sf"/>
</dbReference>
<evidence type="ECO:0000256" key="10">
    <source>
        <dbReference type="ARBA" id="ARBA00067609"/>
    </source>
</evidence>
<keyword evidence="3 11" id="KW-0479">Metal-binding</keyword>
<dbReference type="AlphaFoldDB" id="A0AAX3UFV7"/>
<dbReference type="Gene3D" id="2.60.260.20">
    <property type="entry name" value="Urease metallochaperone UreE, N-terminal domain"/>
    <property type="match status" value="2"/>
</dbReference>
<evidence type="ECO:0000259" key="13">
    <source>
        <dbReference type="PROSITE" id="PS50076"/>
    </source>
</evidence>
<comment type="similarity">
    <text evidence="9 11">Belongs to the DnaJ family.</text>
</comment>
<dbReference type="Gene3D" id="1.10.287.110">
    <property type="entry name" value="DnaJ domain"/>
    <property type="match status" value="1"/>
</dbReference>
<keyword evidence="1 11" id="KW-0963">Cytoplasm</keyword>
<dbReference type="Proteomes" id="UP001242513">
    <property type="component" value="Chromosome"/>
</dbReference>
<dbReference type="GO" id="GO:0009408">
    <property type="term" value="P:response to heat"/>
    <property type="evidence" value="ECO:0007669"/>
    <property type="project" value="InterPro"/>
</dbReference>
<reference evidence="16" key="2">
    <citation type="journal article" date="2022" name="Food Funct.">
        <title>Lactobacillus kefiranofaciens ZW18 from Kefir enhances the anti-tumor effect of anti-programmed cell death 1 (PD-1) immunotherapy by modulating the gut microbiota.</title>
        <authorList>
            <person name="Zhao J."/>
            <person name="Wang Y."/>
            <person name="Wang J."/>
            <person name="Lv M."/>
            <person name="Zhou C."/>
            <person name="Jia L."/>
            <person name="Geng W."/>
        </authorList>
    </citation>
    <scope>NUCLEOTIDE SEQUENCE</scope>
    <source>
        <strain evidence="16">ZW18</strain>
    </source>
</reference>
<comment type="subunit">
    <text evidence="11">Homodimer.</text>
</comment>
<dbReference type="EMBL" id="FMXC01000001">
    <property type="protein sequence ID" value="SDA37582.1"/>
    <property type="molecule type" value="Genomic_DNA"/>
</dbReference>
<feature type="binding site" evidence="11">
    <location>
        <position position="175"/>
    </location>
    <ligand>
        <name>Zn(2+)</name>
        <dbReference type="ChEBI" id="CHEBI:29105"/>
        <label>2</label>
    </ligand>
</feature>
<evidence type="ECO:0000256" key="4">
    <source>
        <dbReference type="ARBA" id="ARBA00022737"/>
    </source>
</evidence>
<dbReference type="GO" id="GO:0042026">
    <property type="term" value="P:protein refolding"/>
    <property type="evidence" value="ECO:0007669"/>
    <property type="project" value="TreeGrafter"/>
</dbReference>
<dbReference type="PANTHER" id="PTHR43096">
    <property type="entry name" value="DNAJ HOMOLOG 1, MITOCHONDRIAL-RELATED"/>
    <property type="match status" value="1"/>
</dbReference>
<feature type="repeat" description="CXXCXGXG motif" evidence="11">
    <location>
        <begin position="155"/>
        <end position="162"/>
    </location>
</feature>
<feature type="domain" description="J" evidence="13">
    <location>
        <begin position="5"/>
        <end position="69"/>
    </location>
</feature>
<evidence type="ECO:0000313" key="17">
    <source>
        <dbReference type="Proteomes" id="UP000181860"/>
    </source>
</evidence>
<dbReference type="FunFam" id="2.60.260.20:FF:000005">
    <property type="entry name" value="Chaperone protein dnaJ 1, mitochondrial"/>
    <property type="match status" value="1"/>
</dbReference>
<sequence>MAQEDYYKVLGVDRNASEQEINKAYRKLAKKYHPDLNHAPGAEEKYKQVNEAYEVLHDKQKRAQYDQFGSAGVNGQGGFGGGAGQGFGGAGFDTSGFGDFSDIFGDIFGQGARQQRVDPTAPQRGQDLDYTLTIDFMDAVKGKKTQVSYTRSEKCETCGGNGCEKGTHPITCDKCHGTGYMTITQRSMLGVIRRQTTCDKCNGRGVIIEHPCKSCDGKGTVERKNTIEVDIPAGIDNGQQLRYQGQGEAGINGGPYGDLYINYRIKPSKIFQRRGQNIYTDVPISFAQATLGDEITVKTVHGDQKLSIPAGTQPNKKFTLRGQGVPYLRGNGNGDQIVTVNIVIPKHINEKQKQDLTDFVHDGGGDITPKEKGFFERLKDKLSGE</sequence>
<feature type="binding site" evidence="11">
    <location>
        <position position="212"/>
    </location>
    <ligand>
        <name>Zn(2+)</name>
        <dbReference type="ChEBI" id="CHEBI:29105"/>
        <label>1</label>
    </ligand>
</feature>
<feature type="repeat" description="CXXCXGXG motif" evidence="11">
    <location>
        <begin position="212"/>
        <end position="219"/>
    </location>
</feature>
<dbReference type="InterPro" id="IPR002939">
    <property type="entry name" value="DnaJ_C"/>
</dbReference>
<dbReference type="CDD" id="cd10719">
    <property type="entry name" value="DnaJ_zf"/>
    <property type="match status" value="1"/>
</dbReference>
<comment type="cofactor">
    <cofactor evidence="11">
        <name>Zn(2+)</name>
        <dbReference type="ChEBI" id="CHEBI:29105"/>
    </cofactor>
    <text evidence="11">Binds 2 Zn(2+) ions per monomer.</text>
</comment>
<dbReference type="InterPro" id="IPR001623">
    <property type="entry name" value="DnaJ_domain"/>
</dbReference>
<dbReference type="PROSITE" id="PS00636">
    <property type="entry name" value="DNAJ_1"/>
    <property type="match status" value="1"/>
</dbReference>
<feature type="binding site" evidence="11">
    <location>
        <position position="198"/>
    </location>
    <ligand>
        <name>Zn(2+)</name>
        <dbReference type="ChEBI" id="CHEBI:29105"/>
        <label>2</label>
    </ligand>
</feature>
<evidence type="ECO:0000256" key="8">
    <source>
        <dbReference type="ARBA" id="ARBA00023186"/>
    </source>
</evidence>
<keyword evidence="2 11" id="KW-0235">DNA replication</keyword>
<dbReference type="GO" id="GO:0005524">
    <property type="term" value="F:ATP binding"/>
    <property type="evidence" value="ECO:0007669"/>
    <property type="project" value="InterPro"/>
</dbReference>
<comment type="domain">
    <text evidence="11">The J domain is necessary and sufficient to stimulate DnaK ATPase activity. Zinc center 1 plays an important role in the autonomous, DnaK-independent chaperone activity of DnaJ. Zinc center 2 is essential for interaction with DnaK and for DnaJ activity.</text>
</comment>
<evidence type="ECO:0000256" key="11">
    <source>
        <dbReference type="HAMAP-Rule" id="MF_01152"/>
    </source>
</evidence>
<dbReference type="FunFam" id="1.10.287.110:FF:000031">
    <property type="entry name" value="Molecular chaperone DnaJ"/>
    <property type="match status" value="1"/>
</dbReference>